<name>A0AAW1D8S1_9HEMI</name>
<comment type="caution">
    <text evidence="1">The sequence shown here is derived from an EMBL/GenBank/DDBJ whole genome shotgun (WGS) entry which is preliminary data.</text>
</comment>
<proteinExistence type="predicted"/>
<evidence type="ECO:0000313" key="1">
    <source>
        <dbReference type="EMBL" id="KAK9505332.1"/>
    </source>
</evidence>
<keyword evidence="2" id="KW-1185">Reference proteome</keyword>
<dbReference type="Proteomes" id="UP001461498">
    <property type="component" value="Unassembled WGS sequence"/>
</dbReference>
<sequence length="163" mass="19778">MRIYHYQVNIEYSRRYRDQLFVMQHRYGDIINTLRWKNCRNILLKNCFSYPEIRRITFFIYILYKKTLMNPNPVLKKRLALVIMNKKIGWFAEVSGLCEKHHIRVDDIYCGLDHSLINELLASLQVEFQNDIIVQRDQARFHNIYKQLNLKVNYMTKDILCVS</sequence>
<dbReference type="AlphaFoldDB" id="A0AAW1D8S1"/>
<reference evidence="1 2" key="1">
    <citation type="submission" date="2022-12" db="EMBL/GenBank/DDBJ databases">
        <title>Chromosome-level genome assembly of true bugs.</title>
        <authorList>
            <person name="Ma L."/>
            <person name="Li H."/>
        </authorList>
    </citation>
    <scope>NUCLEOTIDE SEQUENCE [LARGE SCALE GENOMIC DNA]</scope>
    <source>
        <strain evidence="1">Lab_2022b</strain>
    </source>
</reference>
<accession>A0AAW1D8S1</accession>
<protein>
    <submittedName>
        <fullName evidence="1">Uncharacterized protein</fullName>
    </submittedName>
</protein>
<evidence type="ECO:0000313" key="2">
    <source>
        <dbReference type="Proteomes" id="UP001461498"/>
    </source>
</evidence>
<organism evidence="1 2">
    <name type="scientific">Rhynocoris fuscipes</name>
    <dbReference type="NCBI Taxonomy" id="488301"/>
    <lineage>
        <taxon>Eukaryota</taxon>
        <taxon>Metazoa</taxon>
        <taxon>Ecdysozoa</taxon>
        <taxon>Arthropoda</taxon>
        <taxon>Hexapoda</taxon>
        <taxon>Insecta</taxon>
        <taxon>Pterygota</taxon>
        <taxon>Neoptera</taxon>
        <taxon>Paraneoptera</taxon>
        <taxon>Hemiptera</taxon>
        <taxon>Heteroptera</taxon>
        <taxon>Panheteroptera</taxon>
        <taxon>Cimicomorpha</taxon>
        <taxon>Reduviidae</taxon>
        <taxon>Harpactorinae</taxon>
        <taxon>Harpactorini</taxon>
        <taxon>Rhynocoris</taxon>
    </lineage>
</organism>
<dbReference type="EMBL" id="JAPXFL010000006">
    <property type="protein sequence ID" value="KAK9505332.1"/>
    <property type="molecule type" value="Genomic_DNA"/>
</dbReference>
<gene>
    <name evidence="1" type="ORF">O3M35_009413</name>
</gene>